<comment type="similarity">
    <text evidence="1">Belongs to the universal stress protein A family.</text>
</comment>
<dbReference type="PRINTS" id="PR01438">
    <property type="entry name" value="UNVRSLSTRESS"/>
</dbReference>
<keyword evidence="6" id="KW-1185">Reference proteome</keyword>
<feature type="domain" description="UspA" evidence="4">
    <location>
        <begin position="27"/>
        <end position="173"/>
    </location>
</feature>
<name>A0ABX9ZVW6_9BURK</name>
<evidence type="ECO:0000313" key="6">
    <source>
        <dbReference type="Proteomes" id="UP000270216"/>
    </source>
</evidence>
<keyword evidence="3" id="KW-0067">ATP-binding</keyword>
<protein>
    <submittedName>
        <fullName evidence="5">Universal stress protein</fullName>
    </submittedName>
</protein>
<dbReference type="CDD" id="cd00293">
    <property type="entry name" value="USP-like"/>
    <property type="match status" value="2"/>
</dbReference>
<dbReference type="InterPro" id="IPR014729">
    <property type="entry name" value="Rossmann-like_a/b/a_fold"/>
</dbReference>
<evidence type="ECO:0000313" key="5">
    <source>
        <dbReference type="EMBL" id="RSK86443.1"/>
    </source>
</evidence>
<keyword evidence="2" id="KW-0547">Nucleotide-binding</keyword>
<dbReference type="PANTHER" id="PTHR46268">
    <property type="entry name" value="STRESS RESPONSE PROTEIN NHAX"/>
    <property type="match status" value="1"/>
</dbReference>
<evidence type="ECO:0000256" key="2">
    <source>
        <dbReference type="ARBA" id="ARBA00022741"/>
    </source>
</evidence>
<evidence type="ECO:0000256" key="3">
    <source>
        <dbReference type="ARBA" id="ARBA00022840"/>
    </source>
</evidence>
<dbReference type="Proteomes" id="UP000270216">
    <property type="component" value="Unassembled WGS sequence"/>
</dbReference>
<feature type="domain" description="UspA" evidence="4">
    <location>
        <begin position="189"/>
        <end position="330"/>
    </location>
</feature>
<gene>
    <name evidence="5" type="ORF">EJE83_02355</name>
</gene>
<dbReference type="EMBL" id="RWHX01000002">
    <property type="protein sequence ID" value="RSK86443.1"/>
    <property type="molecule type" value="Genomic_DNA"/>
</dbReference>
<evidence type="ECO:0000256" key="1">
    <source>
        <dbReference type="ARBA" id="ARBA00008791"/>
    </source>
</evidence>
<dbReference type="PANTHER" id="PTHR46268:SF27">
    <property type="entry name" value="UNIVERSAL STRESS PROTEIN RV2623"/>
    <property type="match status" value="1"/>
</dbReference>
<dbReference type="SUPFAM" id="SSF52402">
    <property type="entry name" value="Adenine nucleotide alpha hydrolases-like"/>
    <property type="match status" value="2"/>
</dbReference>
<accession>A0ABX9ZVW6</accession>
<proteinExistence type="inferred from homology"/>
<comment type="caution">
    <text evidence="5">The sequence shown here is derived from an EMBL/GenBank/DDBJ whole genome shotgun (WGS) entry which is preliminary data.</text>
</comment>
<dbReference type="Gene3D" id="3.40.50.620">
    <property type="entry name" value="HUPs"/>
    <property type="match status" value="2"/>
</dbReference>
<organism evidence="5 6">
    <name type="scientific">Pandoraea apista</name>
    <dbReference type="NCBI Taxonomy" id="93218"/>
    <lineage>
        <taxon>Bacteria</taxon>
        <taxon>Pseudomonadati</taxon>
        <taxon>Pseudomonadota</taxon>
        <taxon>Betaproteobacteria</taxon>
        <taxon>Burkholderiales</taxon>
        <taxon>Burkholderiaceae</taxon>
        <taxon>Pandoraea</taxon>
    </lineage>
</organism>
<reference evidence="5 6" key="1">
    <citation type="submission" date="2018-12" db="EMBL/GenBank/DDBJ databases">
        <title>Whole genome sequence of a Pandoraea apista isolate from a patient with cystic fibrosis.</title>
        <authorList>
            <person name="Kenna D.T."/>
            <person name="Turton J.F."/>
        </authorList>
    </citation>
    <scope>NUCLEOTIDE SEQUENCE [LARGE SCALE GENOMIC DNA]</scope>
    <source>
        <strain evidence="5 6">Pa13324</strain>
    </source>
</reference>
<dbReference type="Pfam" id="PF00582">
    <property type="entry name" value="Usp"/>
    <property type="match status" value="2"/>
</dbReference>
<dbReference type="InterPro" id="IPR006016">
    <property type="entry name" value="UspA"/>
</dbReference>
<evidence type="ECO:0000259" key="4">
    <source>
        <dbReference type="Pfam" id="PF00582"/>
    </source>
</evidence>
<sequence>MPIAGATQPDKRCVAVVPWTPHARPIMTKRILLATDGSESSRRALREAAAFARNGDAIRVIHTVEDPVNFLTAAFGKLIDLEQVRRDMQREGEEDLARAVLYLREEGFDAQAHLLDLRTTGETVPEAMTREAYEWGADIIIVGTHGRSGVRRAMLGSIAEQILRSAEVPVMLVAGEARPHLPLRSGGHYERILVALDDSETSRRAFEYALTLARTHGALLRVVHVLDLPGPFLAGFDPEPLLDAVRAVGEQVRSWATKKLHEAGVPGEIEMREIQPVGEGVADQIIAAGKDADVNVIVLGTHGRRGFRRFTLGSVAEDTARHAGRPVLLLPAHAPLT</sequence>
<dbReference type="InterPro" id="IPR006015">
    <property type="entry name" value="Universal_stress_UspA"/>
</dbReference>